<evidence type="ECO:0000256" key="3">
    <source>
        <dbReference type="ARBA" id="ARBA00023326"/>
    </source>
</evidence>
<dbReference type="Gene3D" id="2.60.40.10">
    <property type="entry name" value="Immunoglobulins"/>
    <property type="match status" value="1"/>
</dbReference>
<comment type="similarity">
    <text evidence="1">Belongs to the glycosyl hydrolase 9 (cellulase E) family.</text>
</comment>
<comment type="caution">
    <text evidence="7">The sequence shown here is derived from an EMBL/GenBank/DDBJ whole genome shotgun (WGS) entry which is preliminary data.</text>
</comment>
<evidence type="ECO:0000313" key="8">
    <source>
        <dbReference type="Proteomes" id="UP000606600"/>
    </source>
</evidence>
<keyword evidence="4" id="KW-0732">Signal</keyword>
<protein>
    <submittedName>
        <fullName evidence="7">Glycoside hydrolase family 9 protein</fullName>
    </submittedName>
</protein>
<keyword evidence="7" id="KW-0378">Hydrolase</keyword>
<keyword evidence="2" id="KW-0119">Carbohydrate metabolism</keyword>
<dbReference type="EMBL" id="JACWMY010000008">
    <property type="protein sequence ID" value="MBD1365435.1"/>
    <property type="molecule type" value="Genomic_DNA"/>
</dbReference>
<feature type="domain" description="Glycoside hydrolase family 9" evidence="5">
    <location>
        <begin position="387"/>
        <end position="767"/>
    </location>
</feature>
<dbReference type="InterPro" id="IPR008928">
    <property type="entry name" value="6-hairpin_glycosidase_sf"/>
</dbReference>
<dbReference type="InterPro" id="IPR001701">
    <property type="entry name" value="Glyco_hydro_9"/>
</dbReference>
<evidence type="ECO:0000259" key="5">
    <source>
        <dbReference type="Pfam" id="PF00759"/>
    </source>
</evidence>
<dbReference type="InterPro" id="IPR012341">
    <property type="entry name" value="6hp_glycosidase-like_sf"/>
</dbReference>
<dbReference type="SUPFAM" id="SSF48208">
    <property type="entry name" value="Six-hairpin glycosidases"/>
    <property type="match status" value="1"/>
</dbReference>
<gene>
    <name evidence="7" type="ORF">IDJ77_16595</name>
</gene>
<evidence type="ECO:0000256" key="2">
    <source>
        <dbReference type="ARBA" id="ARBA00023277"/>
    </source>
</evidence>
<dbReference type="Gene3D" id="1.50.10.10">
    <property type="match status" value="1"/>
</dbReference>
<dbReference type="SUPFAM" id="SSF81296">
    <property type="entry name" value="E set domains"/>
    <property type="match status" value="1"/>
</dbReference>
<feature type="domain" description="Cellulase Ig-like" evidence="6">
    <location>
        <begin position="279"/>
        <end position="362"/>
    </location>
</feature>
<dbReference type="Pfam" id="PF00759">
    <property type="entry name" value="Glyco_hydro_9"/>
    <property type="match status" value="1"/>
</dbReference>
<dbReference type="GO" id="GO:0016787">
    <property type="term" value="F:hydrolase activity"/>
    <property type="evidence" value="ECO:0007669"/>
    <property type="project" value="UniProtKB-KW"/>
</dbReference>
<dbReference type="Proteomes" id="UP000606600">
    <property type="component" value="Unassembled WGS sequence"/>
</dbReference>
<feature type="chain" id="PRO_5046147229" evidence="4">
    <location>
        <begin position="24"/>
        <end position="834"/>
    </location>
</feature>
<dbReference type="InterPro" id="IPR014756">
    <property type="entry name" value="Ig_E-set"/>
</dbReference>
<evidence type="ECO:0000313" key="7">
    <source>
        <dbReference type="EMBL" id="MBD1365435.1"/>
    </source>
</evidence>
<accession>A0ABR7WT06</accession>
<evidence type="ECO:0000256" key="4">
    <source>
        <dbReference type="SAM" id="SignalP"/>
    </source>
</evidence>
<dbReference type="RefSeq" id="WP_191190091.1">
    <property type="nucleotide sequence ID" value="NZ_JACWMY010000008.1"/>
</dbReference>
<keyword evidence="8" id="KW-1185">Reference proteome</keyword>
<dbReference type="InterPro" id="IPR004197">
    <property type="entry name" value="Cellulase_Ig-like"/>
</dbReference>
<dbReference type="CDD" id="cd02850">
    <property type="entry name" value="E_set_Cellulase_N"/>
    <property type="match status" value="1"/>
</dbReference>
<proteinExistence type="inferred from homology"/>
<name>A0ABR7WT06_9SPHI</name>
<keyword evidence="3" id="KW-0624">Polysaccharide degradation</keyword>
<feature type="signal peptide" evidence="4">
    <location>
        <begin position="1"/>
        <end position="23"/>
    </location>
</feature>
<dbReference type="Pfam" id="PF02927">
    <property type="entry name" value="CelD_N"/>
    <property type="match status" value="1"/>
</dbReference>
<sequence>MKIKFTLIAAGLLCFTGIHQVKAQSTAKKPGMVLNSLEYLEYGSVNVMLAHDFYPEGHQGGVGIIQNGQRTATNGDLRLEPTPGQWSPIPKVGKRVVNKATHEISVRMEYPNPEINRKGFNPIIYPDLNFAYNIRVLPVGNAFKIIIDLDKPLPDAWIGKVGFNIELYPGILFGKSFYADEQFGVFPQQSNSQMLKDKEGVYETEAIASGKKITIAPESDAQRMVIENLKSDKLQLLDGRSKHNNGWFVVRSLIAKGATKGAIEWLVTPNAIKGWLSPPVVQVSQVGYHPDQQKIAVIELDKNDKQKQQVSLLRVKENGGLEATITQVPAEWGNFLRYHYLRFDFSTVKKPGMYVVKYGKYQSSPFQIGSKVFTNDVWQPTLEYFLPAQMCHMRVNDKYRVWHGLCHMDDARMAPIDSNHFDGYIQGHSTLTKFNPGDNVPFLNRGAWHDAGDFDIRVESQAETVHGLTLAYEAFHVDYDNTTIDQDNHTVEIQQPDGKPDMLQQIEHGLLTITGGYQAMGRFYRGIIEPTIRQYVLLGDAANLTDNLPYKTNGVNTDPILNKPAPADDRWVFTEENTGRSLQTAVALAAASRVMKGYNDTLATQCLQIATEVWNKTNDKNIGRFVPLAVELLLTTGDKKYADFLVKNKDLIAQRIDNTGWMVGRTLKAVNDPAYTEAITAAVKKMYANIQQQGLKTPYGVPYEPNIWGAGWGIQNFGYKQYFLCTNFPQIFSDEYMLNSINFILGCHPGSNTSSFVSGVGARSMTTAYGFNRADRSYIPGGSASGTALIRPDFPELLDWPYLWQQGEYVLGGGTSDYLFLVLAADHLLNKKKP</sequence>
<evidence type="ECO:0000259" key="6">
    <source>
        <dbReference type="Pfam" id="PF02927"/>
    </source>
</evidence>
<organism evidence="7 8">
    <name type="scientific">Mucilaginibacter pankratovii</name>
    <dbReference type="NCBI Taxonomy" id="2772110"/>
    <lineage>
        <taxon>Bacteria</taxon>
        <taxon>Pseudomonadati</taxon>
        <taxon>Bacteroidota</taxon>
        <taxon>Sphingobacteriia</taxon>
        <taxon>Sphingobacteriales</taxon>
        <taxon>Sphingobacteriaceae</taxon>
        <taxon>Mucilaginibacter</taxon>
    </lineage>
</organism>
<dbReference type="InterPro" id="IPR013783">
    <property type="entry name" value="Ig-like_fold"/>
</dbReference>
<reference evidence="7 8" key="1">
    <citation type="submission" date="2020-09" db="EMBL/GenBank/DDBJ databases">
        <title>Novel species of Mucilaginibacter isolated from a glacier on the Tibetan Plateau.</title>
        <authorList>
            <person name="Liu Q."/>
            <person name="Xin Y.-H."/>
        </authorList>
    </citation>
    <scope>NUCLEOTIDE SEQUENCE [LARGE SCALE GENOMIC DNA]</scope>
    <source>
        <strain evidence="7 8">ZT4R22</strain>
    </source>
</reference>
<evidence type="ECO:0000256" key="1">
    <source>
        <dbReference type="ARBA" id="ARBA00007072"/>
    </source>
</evidence>